<dbReference type="Proteomes" id="UP000887540">
    <property type="component" value="Unplaced"/>
</dbReference>
<dbReference type="FunFam" id="3.40.50.300:FF:000136">
    <property type="entry name" value="Replication factor C subunit 5"/>
    <property type="match status" value="1"/>
</dbReference>
<dbReference type="WBParaSite" id="ACRNAN_scaffold16454.g7495.t1">
    <property type="protein sequence ID" value="ACRNAN_scaffold16454.g7495.t1"/>
    <property type="gene ID" value="ACRNAN_scaffold16454.g7495"/>
</dbReference>
<evidence type="ECO:0000256" key="2">
    <source>
        <dbReference type="ARBA" id="ARBA00005378"/>
    </source>
</evidence>
<evidence type="ECO:0000313" key="7">
    <source>
        <dbReference type="Proteomes" id="UP000887540"/>
    </source>
</evidence>
<keyword evidence="4" id="KW-0547">Nucleotide-binding</keyword>
<dbReference type="Gene3D" id="3.40.50.300">
    <property type="entry name" value="P-loop containing nucleotide triphosphate hydrolases"/>
    <property type="match status" value="1"/>
</dbReference>
<keyword evidence="5" id="KW-0067">ATP-binding</keyword>
<evidence type="ECO:0000256" key="1">
    <source>
        <dbReference type="ARBA" id="ARBA00004123"/>
    </source>
</evidence>
<reference evidence="8" key="1">
    <citation type="submission" date="2022-11" db="UniProtKB">
        <authorList>
            <consortium name="WormBaseParasite"/>
        </authorList>
    </citation>
    <scope>IDENTIFICATION</scope>
</reference>
<dbReference type="GO" id="GO:0005663">
    <property type="term" value="C:DNA replication factor C complex"/>
    <property type="evidence" value="ECO:0007669"/>
    <property type="project" value="TreeGrafter"/>
</dbReference>
<organism evidence="7 8">
    <name type="scientific">Acrobeloides nanus</name>
    <dbReference type="NCBI Taxonomy" id="290746"/>
    <lineage>
        <taxon>Eukaryota</taxon>
        <taxon>Metazoa</taxon>
        <taxon>Ecdysozoa</taxon>
        <taxon>Nematoda</taxon>
        <taxon>Chromadorea</taxon>
        <taxon>Rhabditida</taxon>
        <taxon>Tylenchina</taxon>
        <taxon>Cephalobomorpha</taxon>
        <taxon>Cephaloboidea</taxon>
        <taxon>Cephalobidae</taxon>
        <taxon>Acrobeloides</taxon>
    </lineage>
</organism>
<dbReference type="InterPro" id="IPR008921">
    <property type="entry name" value="DNA_pol3_clamp-load_cplx_C"/>
</dbReference>
<dbReference type="Gene3D" id="1.10.8.60">
    <property type="match status" value="1"/>
</dbReference>
<dbReference type="Gene3D" id="1.20.272.10">
    <property type="match status" value="1"/>
</dbReference>
<dbReference type="Pfam" id="PF21960">
    <property type="entry name" value="RCF1-5-like_lid"/>
    <property type="match status" value="1"/>
</dbReference>
<dbReference type="InterPro" id="IPR047854">
    <property type="entry name" value="RFC_lid"/>
</dbReference>
<dbReference type="SUPFAM" id="SSF52540">
    <property type="entry name" value="P-loop containing nucleoside triphosphate hydrolases"/>
    <property type="match status" value="1"/>
</dbReference>
<keyword evidence="7" id="KW-1185">Reference proteome</keyword>
<protein>
    <submittedName>
        <fullName evidence="8">Replication factor C subunit 3</fullName>
    </submittedName>
</protein>
<dbReference type="GO" id="GO:0006271">
    <property type="term" value="P:DNA strand elongation involved in DNA replication"/>
    <property type="evidence" value="ECO:0007669"/>
    <property type="project" value="UniProtKB-ARBA"/>
</dbReference>
<comment type="similarity">
    <text evidence="2">Belongs to the activator 1 small subunits family.</text>
</comment>
<evidence type="ECO:0000256" key="5">
    <source>
        <dbReference type="ARBA" id="ARBA00022840"/>
    </source>
</evidence>
<dbReference type="InterPro" id="IPR050238">
    <property type="entry name" value="DNA_Rep/Repair_Clamp_Loader"/>
</dbReference>
<dbReference type="SUPFAM" id="SSF48019">
    <property type="entry name" value="post-AAA+ oligomerization domain-like"/>
    <property type="match status" value="1"/>
</dbReference>
<dbReference type="InterPro" id="IPR027417">
    <property type="entry name" value="P-loop_NTPase"/>
</dbReference>
<dbReference type="GO" id="GO:0006281">
    <property type="term" value="P:DNA repair"/>
    <property type="evidence" value="ECO:0007669"/>
    <property type="project" value="TreeGrafter"/>
</dbReference>
<dbReference type="FunFam" id="1.20.272.10:FF:000002">
    <property type="entry name" value="Replication factor C subunit 3"/>
    <property type="match status" value="1"/>
</dbReference>
<comment type="subcellular location">
    <subcellularLocation>
        <location evidence="1">Nucleus</location>
    </subcellularLocation>
</comment>
<dbReference type="GO" id="GO:0003689">
    <property type="term" value="F:DNA clamp loader activity"/>
    <property type="evidence" value="ECO:0007669"/>
    <property type="project" value="TreeGrafter"/>
</dbReference>
<dbReference type="CDD" id="cd00009">
    <property type="entry name" value="AAA"/>
    <property type="match status" value="1"/>
</dbReference>
<dbReference type="GO" id="GO:0005634">
    <property type="term" value="C:nucleus"/>
    <property type="evidence" value="ECO:0007669"/>
    <property type="project" value="UniProtKB-SubCell"/>
</dbReference>
<dbReference type="CDD" id="cd18140">
    <property type="entry name" value="HLD_clamp_RFC"/>
    <property type="match status" value="1"/>
</dbReference>
<dbReference type="Pfam" id="PF22534">
    <property type="entry name" value="RFC_C"/>
    <property type="match status" value="1"/>
</dbReference>
<dbReference type="PANTHER" id="PTHR11669:SF1">
    <property type="entry name" value="REPLICATION FACTOR C SUBUNIT 3"/>
    <property type="match status" value="1"/>
</dbReference>
<keyword evidence="3" id="KW-0235">DNA replication</keyword>
<sequence length="349" mass="39767">MLWVDEYRPKELNDITYHKEGGRKLAELVKSGDFPHLLIYGPEGAGKRTRIHCLLKELYGSGADTVQLVSRNFQTVSGKKLDITCVSSNYHIELTPSDVGIYDRVVVQEIIKQAAETFNLEMVAQKPFKVVVLMEADNLTKDAQHTLRRTMEKYAGSCKLILCCQSVTKVIDPLRSRCMVIRVPAPSDNDISDALKRVVSKEQINVRDRMIEQIVEKSNGNMRRALLLLESTHNQYSAILDTQKVAVPEWEEYLKETAQLMIRTQNPDTLLKVRQRMYEMLCRCIPTEVLFVRLLDELLPNCEAKIRGEVIAAAAKFEHSHNLGSKDIYHLDAFVATFMHIYATNRAGQ</sequence>
<evidence type="ECO:0000256" key="4">
    <source>
        <dbReference type="ARBA" id="ARBA00022741"/>
    </source>
</evidence>
<dbReference type="AlphaFoldDB" id="A0A914D1E6"/>
<dbReference type="Pfam" id="PF13177">
    <property type="entry name" value="DNA_pol3_delta2"/>
    <property type="match status" value="1"/>
</dbReference>
<evidence type="ECO:0000256" key="6">
    <source>
        <dbReference type="ARBA" id="ARBA00023242"/>
    </source>
</evidence>
<dbReference type="GO" id="GO:0005524">
    <property type="term" value="F:ATP binding"/>
    <property type="evidence" value="ECO:0007669"/>
    <property type="project" value="UniProtKB-KW"/>
</dbReference>
<dbReference type="GO" id="GO:0003677">
    <property type="term" value="F:DNA binding"/>
    <property type="evidence" value="ECO:0007669"/>
    <property type="project" value="InterPro"/>
</dbReference>
<dbReference type="PANTHER" id="PTHR11669">
    <property type="entry name" value="REPLICATION FACTOR C / DNA POLYMERASE III GAMMA-TAU SUBUNIT"/>
    <property type="match status" value="1"/>
</dbReference>
<accession>A0A914D1E6</accession>
<evidence type="ECO:0000313" key="8">
    <source>
        <dbReference type="WBParaSite" id="ACRNAN_scaffold16454.g7495.t1"/>
    </source>
</evidence>
<keyword evidence="6" id="KW-0539">Nucleus</keyword>
<name>A0A914D1E6_9BILA</name>
<proteinExistence type="inferred from homology"/>
<evidence type="ECO:0000256" key="3">
    <source>
        <dbReference type="ARBA" id="ARBA00022705"/>
    </source>
</evidence>